<evidence type="ECO:0000256" key="4">
    <source>
        <dbReference type="ARBA" id="ARBA00022692"/>
    </source>
</evidence>
<evidence type="ECO:0000256" key="10">
    <source>
        <dbReference type="RuleBase" id="RU364005"/>
    </source>
</evidence>
<keyword evidence="4 10" id="KW-0812">Transmembrane</keyword>
<organism evidence="11 12">
    <name type="scientific">Bartonella pachyuromydis</name>
    <dbReference type="NCBI Taxonomy" id="931097"/>
    <lineage>
        <taxon>Bacteria</taxon>
        <taxon>Pseudomonadati</taxon>
        <taxon>Pseudomonadota</taxon>
        <taxon>Alphaproteobacteria</taxon>
        <taxon>Hyphomicrobiales</taxon>
        <taxon>Bartonellaceae</taxon>
        <taxon>Bartonella</taxon>
    </lineage>
</organism>
<keyword evidence="9 10" id="KW-0998">Cell outer membrane</keyword>
<dbReference type="SUPFAM" id="SSF56925">
    <property type="entry name" value="OMPA-like"/>
    <property type="match status" value="1"/>
</dbReference>
<evidence type="ECO:0000256" key="2">
    <source>
        <dbReference type="ARBA" id="ARBA00022448"/>
    </source>
</evidence>
<dbReference type="Proteomes" id="UP001501699">
    <property type="component" value="Unassembled WGS sequence"/>
</dbReference>
<comment type="similarity">
    <text evidence="1 10">Belongs to the alphaproteobacteria porin family.</text>
</comment>
<name>A0ABP8VH37_9HYPH</name>
<evidence type="ECO:0000313" key="11">
    <source>
        <dbReference type="EMBL" id="GAA4663218.1"/>
    </source>
</evidence>
<keyword evidence="6 10" id="KW-0406">Ion transport</keyword>
<dbReference type="InterPro" id="IPR011250">
    <property type="entry name" value="OMP/PagP_B-barrel"/>
</dbReference>
<evidence type="ECO:0000256" key="7">
    <source>
        <dbReference type="ARBA" id="ARBA00023114"/>
    </source>
</evidence>
<accession>A0ABP8VH37</accession>
<dbReference type="EMBL" id="BAABJA010000005">
    <property type="protein sequence ID" value="GAA4663218.1"/>
    <property type="molecule type" value="Genomic_DNA"/>
</dbReference>
<keyword evidence="3 10" id="KW-1134">Transmembrane beta strand</keyword>
<evidence type="ECO:0000256" key="8">
    <source>
        <dbReference type="ARBA" id="ARBA00023136"/>
    </source>
</evidence>
<keyword evidence="2 10" id="KW-0813">Transport</keyword>
<evidence type="ECO:0000256" key="9">
    <source>
        <dbReference type="ARBA" id="ARBA00023237"/>
    </source>
</evidence>
<protein>
    <recommendedName>
        <fullName evidence="10">Porin</fullName>
    </recommendedName>
</protein>
<proteinExistence type="inferred from homology"/>
<dbReference type="Gene3D" id="2.40.160.20">
    <property type="match status" value="1"/>
</dbReference>
<evidence type="ECO:0000256" key="6">
    <source>
        <dbReference type="ARBA" id="ARBA00023065"/>
    </source>
</evidence>
<evidence type="ECO:0000256" key="1">
    <source>
        <dbReference type="ARBA" id="ARBA00009521"/>
    </source>
</evidence>
<dbReference type="Pfam" id="PF02530">
    <property type="entry name" value="Porin_2"/>
    <property type="match status" value="1"/>
</dbReference>
<evidence type="ECO:0000256" key="3">
    <source>
        <dbReference type="ARBA" id="ARBA00022452"/>
    </source>
</evidence>
<comment type="domain">
    <text evidence="10">Consists of 16-stranded beta-barrel sheets, with large surface-exposed loops, that form a transmembrane pore at the center of each barrel. The pore is partially ocluded by a peptide loop that folds into the pore lumen.</text>
</comment>
<keyword evidence="12" id="KW-1185">Reference proteome</keyword>
<gene>
    <name evidence="11" type="ORF">GCM10023262_09370</name>
</gene>
<comment type="caution">
    <text evidence="11">The sequence shown here is derived from an EMBL/GenBank/DDBJ whole genome shotgun (WGS) entry which is preliminary data.</text>
</comment>
<evidence type="ECO:0000256" key="5">
    <source>
        <dbReference type="ARBA" id="ARBA00022729"/>
    </source>
</evidence>
<keyword evidence="8 10" id="KW-0472">Membrane</keyword>
<comment type="function">
    <text evidence="10">Forms passive diffusion pores that allow small molecular weight hydrophilic materials across the outer membrane.</text>
</comment>
<evidence type="ECO:0000313" key="12">
    <source>
        <dbReference type="Proteomes" id="UP001501699"/>
    </source>
</evidence>
<dbReference type="InterPro" id="IPR003684">
    <property type="entry name" value="Porin_alphabac"/>
</dbReference>
<reference evidence="12" key="1">
    <citation type="journal article" date="2019" name="Int. J. Syst. Evol. Microbiol.">
        <title>The Global Catalogue of Microorganisms (GCM) 10K type strain sequencing project: providing services to taxonomists for standard genome sequencing and annotation.</title>
        <authorList>
            <consortium name="The Broad Institute Genomics Platform"/>
            <consortium name="The Broad Institute Genome Sequencing Center for Infectious Disease"/>
            <person name="Wu L."/>
            <person name="Ma J."/>
        </authorList>
    </citation>
    <scope>NUCLEOTIDE SEQUENCE [LARGE SCALE GENOMIC DNA]</scope>
    <source>
        <strain evidence="12">JCM 17714</strain>
    </source>
</reference>
<comment type="subcellular location">
    <subcellularLocation>
        <location evidence="10">Cell outer membrane</location>
        <topology evidence="10">Multi-pass membrane protein</topology>
    </subcellularLocation>
</comment>
<sequence length="97" mass="10857">MTYVALGVSYAQMQGISQVDAQNRTGMNKSAQFELTDKTMTMIGFIIGGGIDLAITDNVILRVEYRYSDFGKKQFVKDTGKFSYKTNDFRVGAAFKF</sequence>
<keyword evidence="5" id="KW-0732">Signal</keyword>
<keyword evidence="7 10" id="KW-0626">Porin</keyword>